<evidence type="ECO:0000256" key="3">
    <source>
        <dbReference type="ARBA" id="ARBA00022679"/>
    </source>
</evidence>
<dbReference type="Pfam" id="PF08242">
    <property type="entry name" value="Methyltransf_12"/>
    <property type="match status" value="1"/>
</dbReference>
<dbReference type="PANTHER" id="PTHR45681">
    <property type="entry name" value="POLYKETIDE SYNTHASE 44-RELATED"/>
    <property type="match status" value="1"/>
</dbReference>
<dbReference type="Gene3D" id="3.40.50.150">
    <property type="entry name" value="Vaccinia Virus protein VP39"/>
    <property type="match status" value="1"/>
</dbReference>
<keyword evidence="3" id="KW-0808">Transferase</keyword>
<comment type="caution">
    <text evidence="11">The sequence shown here is derived from an EMBL/GenBank/DDBJ whole genome shotgun (WGS) entry which is preliminary data.</text>
</comment>
<evidence type="ECO:0000256" key="1">
    <source>
        <dbReference type="ARBA" id="ARBA00022450"/>
    </source>
</evidence>
<keyword evidence="6" id="KW-0012">Acyltransferase</keyword>
<proteinExistence type="predicted"/>
<dbReference type="InterPro" id="IPR016036">
    <property type="entry name" value="Malonyl_transacylase_ACP-bd"/>
</dbReference>
<evidence type="ECO:0000256" key="4">
    <source>
        <dbReference type="ARBA" id="ARBA00022857"/>
    </source>
</evidence>
<evidence type="ECO:0000259" key="10">
    <source>
        <dbReference type="PROSITE" id="PS52019"/>
    </source>
</evidence>
<feature type="region of interest" description="Disordered" evidence="8">
    <location>
        <begin position="849"/>
        <end position="880"/>
    </location>
</feature>
<dbReference type="CDD" id="cd02440">
    <property type="entry name" value="AdoMet_MTases"/>
    <property type="match status" value="1"/>
</dbReference>
<dbReference type="Gene3D" id="3.40.366.10">
    <property type="entry name" value="Malonyl-Coenzyme A Acyl Carrier Protein, domain 2"/>
    <property type="match status" value="1"/>
</dbReference>
<dbReference type="PANTHER" id="PTHR45681:SF6">
    <property type="entry name" value="POLYKETIDE SYNTHASE 37"/>
    <property type="match status" value="1"/>
</dbReference>
<dbReference type="Pfam" id="PF00698">
    <property type="entry name" value="Acyl_transf_1"/>
    <property type="match status" value="1"/>
</dbReference>
<dbReference type="InterPro" id="IPR009081">
    <property type="entry name" value="PP-bd_ACP"/>
</dbReference>
<evidence type="ECO:0000256" key="5">
    <source>
        <dbReference type="ARBA" id="ARBA00023268"/>
    </source>
</evidence>
<reference evidence="11 12" key="1">
    <citation type="journal article" date="2023" name="IMA Fungus">
        <title>Comparative genomic study of the Penicillium genus elucidates a diverse pangenome and 15 lateral gene transfer events.</title>
        <authorList>
            <person name="Petersen C."/>
            <person name="Sorensen T."/>
            <person name="Nielsen M.R."/>
            <person name="Sondergaard T.E."/>
            <person name="Sorensen J.L."/>
            <person name="Fitzpatrick D.A."/>
            <person name="Frisvad J.C."/>
            <person name="Nielsen K.L."/>
        </authorList>
    </citation>
    <scope>NUCLEOTIDE SEQUENCE [LARGE SCALE GENOMIC DNA]</scope>
    <source>
        <strain evidence="11 12">IBT 35679</strain>
    </source>
</reference>
<organism evidence="11 12">
    <name type="scientific">Penicillium frequentans</name>
    <dbReference type="NCBI Taxonomy" id="3151616"/>
    <lineage>
        <taxon>Eukaryota</taxon>
        <taxon>Fungi</taxon>
        <taxon>Dikarya</taxon>
        <taxon>Ascomycota</taxon>
        <taxon>Pezizomycotina</taxon>
        <taxon>Eurotiomycetes</taxon>
        <taxon>Eurotiomycetidae</taxon>
        <taxon>Eurotiales</taxon>
        <taxon>Aspergillaceae</taxon>
        <taxon>Penicillium</taxon>
    </lineage>
</organism>
<dbReference type="Gene3D" id="1.10.1200.10">
    <property type="entry name" value="ACP-like"/>
    <property type="match status" value="1"/>
</dbReference>
<evidence type="ECO:0000256" key="2">
    <source>
        <dbReference type="ARBA" id="ARBA00022553"/>
    </source>
</evidence>
<dbReference type="InterPro" id="IPR049900">
    <property type="entry name" value="PKS_mFAS_DH"/>
</dbReference>
<dbReference type="SMART" id="SM00823">
    <property type="entry name" value="PKS_PP"/>
    <property type="match status" value="1"/>
</dbReference>
<dbReference type="InterPro" id="IPR050444">
    <property type="entry name" value="Polyketide_Synthase"/>
</dbReference>
<gene>
    <name evidence="11" type="ORF">N7494_007845</name>
</gene>
<keyword evidence="1" id="KW-0596">Phosphopantetheine</keyword>
<feature type="active site" description="Proton acceptor; for dehydratase activity" evidence="7">
    <location>
        <position position="428"/>
    </location>
</feature>
<dbReference type="InterPro" id="IPR036291">
    <property type="entry name" value="NAD(P)-bd_dom_sf"/>
</dbReference>
<dbReference type="Pfam" id="PF00550">
    <property type="entry name" value="PP-binding"/>
    <property type="match status" value="1"/>
</dbReference>
<feature type="region of interest" description="N-terminal hotdog fold" evidence="7">
    <location>
        <begin position="393"/>
        <end position="529"/>
    </location>
</feature>
<feature type="domain" description="Carrier" evidence="9">
    <location>
        <begin position="766"/>
        <end position="843"/>
    </location>
</feature>
<feature type="active site" description="Proton donor; for dehydratase activity" evidence="7">
    <location>
        <position position="613"/>
    </location>
</feature>
<evidence type="ECO:0000256" key="8">
    <source>
        <dbReference type="SAM" id="MobiDB-lite"/>
    </source>
</evidence>
<dbReference type="GO" id="GO:0016746">
    <property type="term" value="F:acyltransferase activity"/>
    <property type="evidence" value="ECO:0007669"/>
    <property type="project" value="UniProtKB-KW"/>
</dbReference>
<dbReference type="Proteomes" id="UP001220324">
    <property type="component" value="Unassembled WGS sequence"/>
</dbReference>
<keyword evidence="4" id="KW-0521">NADP</keyword>
<dbReference type="PROSITE" id="PS50075">
    <property type="entry name" value="CARRIER"/>
    <property type="match status" value="1"/>
</dbReference>
<dbReference type="SMART" id="SM00827">
    <property type="entry name" value="PKS_AT"/>
    <property type="match status" value="1"/>
</dbReference>
<keyword evidence="5" id="KW-0511">Multifunctional enzyme</keyword>
<feature type="region of interest" description="C-terminal hotdog fold" evidence="7">
    <location>
        <begin position="557"/>
        <end position="705"/>
    </location>
</feature>
<accession>A0AAD6CT98</accession>
<dbReference type="InterPro" id="IPR014043">
    <property type="entry name" value="Acyl_transferase_dom"/>
</dbReference>
<dbReference type="InterPro" id="IPR016035">
    <property type="entry name" value="Acyl_Trfase/lysoPLipase"/>
</dbReference>
<dbReference type="EMBL" id="JAQIZZ010000006">
    <property type="protein sequence ID" value="KAJ5538366.1"/>
    <property type="molecule type" value="Genomic_DNA"/>
</dbReference>
<name>A0AAD6CT98_9EURO</name>
<dbReference type="InterPro" id="IPR006162">
    <property type="entry name" value="Ppantetheine_attach_site"/>
</dbReference>
<dbReference type="InterPro" id="IPR020806">
    <property type="entry name" value="PKS_PP-bd"/>
</dbReference>
<dbReference type="PROSITE" id="PS00012">
    <property type="entry name" value="PHOSPHOPANTETHEINE"/>
    <property type="match status" value="1"/>
</dbReference>
<dbReference type="Gene3D" id="3.30.70.3290">
    <property type="match status" value="1"/>
</dbReference>
<evidence type="ECO:0000313" key="12">
    <source>
        <dbReference type="Proteomes" id="UP001220324"/>
    </source>
</evidence>
<dbReference type="InterPro" id="IPR041068">
    <property type="entry name" value="HTH_51"/>
</dbReference>
<dbReference type="InterPro" id="IPR036736">
    <property type="entry name" value="ACP-like_sf"/>
</dbReference>
<dbReference type="Pfam" id="PF18558">
    <property type="entry name" value="HTH_51"/>
    <property type="match status" value="1"/>
</dbReference>
<dbReference type="InterPro" id="IPR042104">
    <property type="entry name" value="PKS_dehydratase_sf"/>
</dbReference>
<feature type="domain" description="PKS/mFAS DH" evidence="10">
    <location>
        <begin position="393"/>
        <end position="705"/>
    </location>
</feature>
<dbReference type="Gene3D" id="3.10.129.110">
    <property type="entry name" value="Polyketide synthase dehydratase"/>
    <property type="match status" value="1"/>
</dbReference>
<evidence type="ECO:0000256" key="6">
    <source>
        <dbReference type="ARBA" id="ARBA00023315"/>
    </source>
</evidence>
<dbReference type="Gene3D" id="3.40.50.720">
    <property type="entry name" value="NAD(P)-binding Rossmann-like Domain"/>
    <property type="match status" value="1"/>
</dbReference>
<dbReference type="InterPro" id="IPR001227">
    <property type="entry name" value="Ac_transferase_dom_sf"/>
</dbReference>
<dbReference type="SUPFAM" id="SSF53335">
    <property type="entry name" value="S-adenosyl-L-methionine-dependent methyltransferases"/>
    <property type="match status" value="1"/>
</dbReference>
<evidence type="ECO:0000259" key="9">
    <source>
        <dbReference type="PROSITE" id="PS50075"/>
    </source>
</evidence>
<evidence type="ECO:0000256" key="7">
    <source>
        <dbReference type="PROSITE-ProRule" id="PRU01363"/>
    </source>
</evidence>
<sequence length="1705" mass="188690">MVSLPSPNARPIVLCFGGQVSTFVGLDRAVYERVAVFRKYLDTVNAVARSLGASSIYPSIFSRTAITDTVQLQIILFATQYACARSWIDSGVEPVAVVGHSFGELTALCISQILSLEDTIKMIISRATLIRDSWGSDKGAMMAVEGDLIEVEKLVSESNNACGSVEPANIACYNGPRSFTLAGPTAAIDAVAQKLSLPSFSTMKHKRLNVSNAFHSVLLDPLLDRLEQSAQQLTFREAIIPMERATEFHTEEKLNAKFVPEHIRSPVFFNHALQRLAKKYPECVFLEAGSNSTITNMASRALGNPSISHFQAINITSDNAWNNLTSATLSLWKAGVSTQFWAHQSTQTKEHSPLLLPPYQFEGAHHWTELKSPSKMIEAPASQKVDVEVDKLPDTLLTFVGYEDTAKRLAKFRVNTMIPKYEKLIEGHVIAQTAPICPATIQLELAIEAVRILRPDLTGSALEPQIHAVENQSPVCINPSRAVWIEVTAHDNTQSPSWEFHVFSDDLQRGGVSKTVHTTGRIAFRSVEDSAFKLEFARYERHFSHQRCVDMLQSGDVDEILRSHNIYKMFSGVVDYAEEYRGVQKLVSKGALSAGYVVKKYNPETWLDGHLADSFCQVGGVYVNCMANQVPTDMFIANGIEQWIRSPKIRQNDPRPEAYHVLATHHSPSNQSFLTDVFVFNSDDGSLVEVILGISYVRVSKASMSKLLTRLTIRDGHSAPVSLKAPVERPTLDLFAVQPNVKIAPPLNTAVQEPNSSKPAKVEALPPKIDVVPKVKAILADLSGLELQEIKDDSELAELGIDSLMGMEMAHEIEAEFNIELPESELMKIVDMPSLIKCVESFVCGAPSTDASEQELDESDGRSSHDTAPSTPIDPGDLDKSLDDLRSTAGLVLPFATVMEAFNETKSLTDGRIAEHGQTNYVDTVLPAQTEMCVALTLEAFEQLGVDFGTAKPGQRFARISHPKEHTRLVSYLYQMLEDAAGLINVDGETITRTAAPAPTKSSKELLADLVCRFPDQSTADKLTFYTGSHLAEVLRGETDGIKLIFGTSEGRELVSGLYAEWPINRLMYKQMEDFLGRLASKLDINDGPIKILEMGAGTGGTTRWLLPLLASLNLPVEYTFTDLAPSFVAAARKKFGKQYPFMKFRTHDIEKVPADDLIGTQHIILASNAVHATHSLSVSAKNIRKALRPDGFLMMIEMTGTLYWVDIIFGLFEGWWYFDDGRTHAVTHESRWEKDLQAVGYGHVDWTDGDRPENKLERLIVAFASGDRYERLETPRLVKGPSADLVARQEVVDRYVRDMTAGFDDDVNDSSIPISGGQSSYPSGRCVLVTGATGSLGCHLVAKFASLPDVTQVICLNRRSRQDAESRQTQSLLKKGIVLPAEAAHKLCVFETDMSKPQLGLSSDEYESLVRKVTHVVHNAWLMNAKWPIKNFEPQLRIMRNLLDFARDISTIRSPGTKVTFQFISSIATVGHWPLWTGRPSVPEDRMTIDSVLPTGYGDAKYICELMLDETLHRHPDRFQAMAVRLGQVAGSSASGYWNPTEHLPFVIKSSQTLKALPDFEGLLSWTPVDAVASTLVDLVSLPNTETLYPIYHIDNPIRQAWKEMIPILAETLSIPSSGVIPFDDWVQRVKDHPRQVEGPEGENPAILLIDFLDANFLRMSCGGLLLETKKAREHSQTLANLGPVSDEVTRLFVESWKAMGFLV</sequence>
<dbReference type="InterPro" id="IPR013217">
    <property type="entry name" value="Methyltransf_12"/>
</dbReference>
<dbReference type="GO" id="GO:0031177">
    <property type="term" value="F:phosphopantetheine binding"/>
    <property type="evidence" value="ECO:0007669"/>
    <property type="project" value="InterPro"/>
</dbReference>
<dbReference type="GO" id="GO:0030639">
    <property type="term" value="P:polyketide biosynthetic process"/>
    <property type="evidence" value="ECO:0007669"/>
    <property type="project" value="UniProtKB-ARBA"/>
</dbReference>
<dbReference type="InterPro" id="IPR029063">
    <property type="entry name" value="SAM-dependent_MTases_sf"/>
</dbReference>
<dbReference type="InterPro" id="IPR013120">
    <property type="entry name" value="FAR_NAD-bd"/>
</dbReference>
<dbReference type="SUPFAM" id="SSF55048">
    <property type="entry name" value="Probable ACP-binding domain of malonyl-CoA ACP transacylase"/>
    <property type="match status" value="1"/>
</dbReference>
<evidence type="ECO:0000313" key="11">
    <source>
        <dbReference type="EMBL" id="KAJ5538366.1"/>
    </source>
</evidence>
<keyword evidence="12" id="KW-1185">Reference proteome</keyword>
<dbReference type="PROSITE" id="PS52019">
    <property type="entry name" value="PKS_MFAS_DH"/>
    <property type="match status" value="1"/>
</dbReference>
<dbReference type="SUPFAM" id="SSF47336">
    <property type="entry name" value="ACP-like"/>
    <property type="match status" value="1"/>
</dbReference>
<dbReference type="SUPFAM" id="SSF51735">
    <property type="entry name" value="NAD(P)-binding Rossmann-fold domains"/>
    <property type="match status" value="1"/>
</dbReference>
<dbReference type="Pfam" id="PF07993">
    <property type="entry name" value="NAD_binding_4"/>
    <property type="match status" value="1"/>
</dbReference>
<protein>
    <submittedName>
        <fullName evidence="11">Type I Polyketide synthases (Type I PKS)</fullName>
    </submittedName>
</protein>
<keyword evidence="2" id="KW-0597">Phosphoprotein</keyword>
<dbReference type="SUPFAM" id="SSF52151">
    <property type="entry name" value="FabD/lysophospholipase-like"/>
    <property type="match status" value="1"/>
</dbReference>